<dbReference type="InterPro" id="IPR001584">
    <property type="entry name" value="Integrase_cat-core"/>
</dbReference>
<dbReference type="Proteomes" id="UP000289340">
    <property type="component" value="Chromosome 10"/>
</dbReference>
<accession>A0A445IK37</accession>
<dbReference type="AlphaFoldDB" id="A0A445IK37"/>
<organism evidence="3 4">
    <name type="scientific">Glycine soja</name>
    <name type="common">Wild soybean</name>
    <dbReference type="NCBI Taxonomy" id="3848"/>
    <lineage>
        <taxon>Eukaryota</taxon>
        <taxon>Viridiplantae</taxon>
        <taxon>Streptophyta</taxon>
        <taxon>Embryophyta</taxon>
        <taxon>Tracheophyta</taxon>
        <taxon>Spermatophyta</taxon>
        <taxon>Magnoliopsida</taxon>
        <taxon>eudicotyledons</taxon>
        <taxon>Gunneridae</taxon>
        <taxon>Pentapetalae</taxon>
        <taxon>rosids</taxon>
        <taxon>fabids</taxon>
        <taxon>Fabales</taxon>
        <taxon>Fabaceae</taxon>
        <taxon>Papilionoideae</taxon>
        <taxon>50 kb inversion clade</taxon>
        <taxon>NPAAA clade</taxon>
        <taxon>indigoferoid/millettioid clade</taxon>
        <taxon>Phaseoleae</taxon>
        <taxon>Glycine</taxon>
        <taxon>Glycine subgen. Soja</taxon>
    </lineage>
</organism>
<dbReference type="PANTHER" id="PTHR48475:SF1">
    <property type="entry name" value="RNASE H TYPE-1 DOMAIN-CONTAINING PROTEIN"/>
    <property type="match status" value="1"/>
</dbReference>
<dbReference type="PANTHER" id="PTHR48475">
    <property type="entry name" value="RIBONUCLEASE H"/>
    <property type="match status" value="1"/>
</dbReference>
<feature type="domain" description="Integrase catalytic" evidence="2">
    <location>
        <begin position="118"/>
        <end position="289"/>
    </location>
</feature>
<dbReference type="EMBL" id="QZWG01000010">
    <property type="protein sequence ID" value="RZB86412.1"/>
    <property type="molecule type" value="Genomic_DNA"/>
</dbReference>
<dbReference type="InterPro" id="IPR012337">
    <property type="entry name" value="RNaseH-like_sf"/>
</dbReference>
<reference evidence="3 4" key="1">
    <citation type="submission" date="2018-09" db="EMBL/GenBank/DDBJ databases">
        <title>A high-quality reference genome of wild soybean provides a powerful tool to mine soybean genomes.</title>
        <authorList>
            <person name="Xie M."/>
            <person name="Chung C.Y.L."/>
            <person name="Li M.-W."/>
            <person name="Wong F.-L."/>
            <person name="Chan T.-F."/>
            <person name="Lam H.-M."/>
        </authorList>
    </citation>
    <scope>NUCLEOTIDE SEQUENCE [LARGE SCALE GENOMIC DNA]</scope>
    <source>
        <strain evidence="4">cv. W05</strain>
        <tissue evidence="3">Hypocotyl of etiolated seedlings</tissue>
    </source>
</reference>
<name>A0A445IK37_GLYSO</name>
<dbReference type="GO" id="GO:0004523">
    <property type="term" value="F:RNA-DNA hybrid ribonuclease activity"/>
    <property type="evidence" value="ECO:0007669"/>
    <property type="project" value="InterPro"/>
</dbReference>
<gene>
    <name evidence="3" type="ORF">D0Y65_026461</name>
</gene>
<evidence type="ECO:0000259" key="2">
    <source>
        <dbReference type="PROSITE" id="PS50994"/>
    </source>
</evidence>
<dbReference type="SUPFAM" id="SSF53098">
    <property type="entry name" value="Ribonuclease H-like"/>
    <property type="match status" value="2"/>
</dbReference>
<comment type="caution">
    <text evidence="3">The sequence shown here is derived from an EMBL/GenBank/DDBJ whole genome shotgun (WGS) entry which is preliminary data.</text>
</comment>
<dbReference type="Gene3D" id="3.30.420.10">
    <property type="entry name" value="Ribonuclease H-like superfamily/Ribonuclease H"/>
    <property type="match status" value="2"/>
</dbReference>
<feature type="region of interest" description="Disordered" evidence="1">
    <location>
        <begin position="63"/>
        <end position="83"/>
    </location>
</feature>
<dbReference type="InterPro" id="IPR002156">
    <property type="entry name" value="RNaseH_domain"/>
</dbReference>
<dbReference type="PROSITE" id="PS50994">
    <property type="entry name" value="INTEGRASE"/>
    <property type="match status" value="1"/>
</dbReference>
<dbReference type="GO" id="GO:0003676">
    <property type="term" value="F:nucleic acid binding"/>
    <property type="evidence" value="ECO:0007669"/>
    <property type="project" value="InterPro"/>
</dbReference>
<proteinExistence type="predicted"/>
<dbReference type="Pfam" id="PF00665">
    <property type="entry name" value="rve"/>
    <property type="match status" value="1"/>
</dbReference>
<evidence type="ECO:0000313" key="3">
    <source>
        <dbReference type="EMBL" id="RZB86412.1"/>
    </source>
</evidence>
<evidence type="ECO:0000256" key="1">
    <source>
        <dbReference type="SAM" id="MobiDB-lite"/>
    </source>
</evidence>
<sequence>MGGIIVEGHNNVTLEQALKLNFRASNNQAEYEAFIVGLELATEVEAKKIQCYIDSQLVQGQGEQHQSKPDLQVGQHQEGREPQDYVTLQTPTIDAEEVMAREEEEPNWITPYKNFLIQGVLPPNEDEAQRLKQKASYYIILDMGPLAKAPGVVKYLLVVINYITKWIEARPLQEITANKVEKFTWKHLICRYGLPYAIVLDNNTQFKAQTYEDFLTRLGIKHLVTSVKYPQTNSKAEATNRIILKALCTKLNKSKGLSKEELPSILWAYHCSPQIATNETPYQLTYGIDSMIPIEVGEPSKGRLLFQQQQNEENMRVELQTIDKV</sequence>
<dbReference type="GO" id="GO:0015074">
    <property type="term" value="P:DNA integration"/>
    <property type="evidence" value="ECO:0007669"/>
    <property type="project" value="InterPro"/>
</dbReference>
<keyword evidence="4" id="KW-1185">Reference proteome</keyword>
<evidence type="ECO:0000313" key="4">
    <source>
        <dbReference type="Proteomes" id="UP000289340"/>
    </source>
</evidence>
<protein>
    <recommendedName>
        <fullName evidence="2">Integrase catalytic domain-containing protein</fullName>
    </recommendedName>
</protein>
<dbReference type="Pfam" id="PF13456">
    <property type="entry name" value="RVT_3"/>
    <property type="match status" value="1"/>
</dbReference>
<dbReference type="InterPro" id="IPR036397">
    <property type="entry name" value="RNaseH_sf"/>
</dbReference>